<keyword evidence="5" id="KW-0496">Mitochondrion</keyword>
<evidence type="ECO:0000256" key="4">
    <source>
        <dbReference type="ARBA" id="ARBA00022946"/>
    </source>
</evidence>
<sequence>MLNCARIVTTVRYARHFRPPSRPVLVSALGSRMHSRPISVVPFTSGEKFELFNFTAGRWLYNESEQNAARHVEFDVEALQALACQALGATACLKFKKVFELEEQRIFLLKGNNGKDAFIRIPFSFAGPPKLSTASEVATMEFMRDVLGVPAPRVLGWSADATRNSIGAEYIIVERVPGTTFPARWPTLSAEQLDIFLSDLLDIETAFERAPFSQIGSLFFAEDVDPELQSRPLFSDQGEHRLDARLLAAADKYRVGPLVNEEWWWKGRVNIEADRGPWPDATSYYLAAAGLELAWLKHSDFTDTTQPLLPLYHRLIDSYTQTIPKLMSMFTGNSSAPTICHPFISLSSIVFPLEGDLHINGLINWRNTIIGPYFAQASFPKGLIHPPAMVPEVPLEMEKPELELPADIGPYSIEEQQMMHIESRALYVHQAYQYMIAKTNKRRAYIQSLPGTWRLDMLPPMMLRCSTDGFYDLLDALVSIWDDWDRIEALTEEPCPIGFSSDEITFLSEASMRNKIYRRNLEQLRLEVGECGAYGFVIDDSYDETKKRCALLAEQWDEEEKCGPFPYQDGMFPPFLS</sequence>
<dbReference type="InterPro" id="IPR002575">
    <property type="entry name" value="Aminoglycoside_PTrfase"/>
</dbReference>
<dbReference type="PANTHER" id="PTHR36091:SF1">
    <property type="entry name" value="ALTERED INHERITANCE OF MITOCHONDRIA PROTEIN 9, MITOCHONDRIAL"/>
    <property type="match status" value="1"/>
</dbReference>
<organism evidence="8 9">
    <name type="scientific">Neolentinus lepideus HHB14362 ss-1</name>
    <dbReference type="NCBI Taxonomy" id="1314782"/>
    <lineage>
        <taxon>Eukaryota</taxon>
        <taxon>Fungi</taxon>
        <taxon>Dikarya</taxon>
        <taxon>Basidiomycota</taxon>
        <taxon>Agaricomycotina</taxon>
        <taxon>Agaricomycetes</taxon>
        <taxon>Gloeophyllales</taxon>
        <taxon>Gloeophyllaceae</taxon>
        <taxon>Neolentinus</taxon>
    </lineage>
</organism>
<dbReference type="AlphaFoldDB" id="A0A165RU76"/>
<name>A0A165RU76_9AGAM</name>
<protein>
    <recommendedName>
        <fullName evidence="3">Altered inheritance of mitochondria protein 9, mitochondrial</fullName>
    </recommendedName>
    <alternativeName>
        <fullName evidence="6">Found in mitochondrial proteome protein 29</fullName>
    </alternativeName>
</protein>
<gene>
    <name evidence="8" type="ORF">NEOLEDRAFT_1135477</name>
</gene>
<dbReference type="Proteomes" id="UP000076761">
    <property type="component" value="Unassembled WGS sequence"/>
</dbReference>
<evidence type="ECO:0000256" key="5">
    <source>
        <dbReference type="ARBA" id="ARBA00023128"/>
    </source>
</evidence>
<comment type="similarity">
    <text evidence="2">Belongs to the AIM9 family.</text>
</comment>
<proteinExistence type="inferred from homology"/>
<keyword evidence="9" id="KW-1185">Reference proteome</keyword>
<comment type="subcellular location">
    <subcellularLocation>
        <location evidence="1">Mitochondrion</location>
    </subcellularLocation>
</comment>
<evidence type="ECO:0000313" key="8">
    <source>
        <dbReference type="EMBL" id="KZT24276.1"/>
    </source>
</evidence>
<dbReference type="Pfam" id="PF01636">
    <property type="entry name" value="APH"/>
    <property type="match status" value="1"/>
</dbReference>
<feature type="domain" description="Aminoglycoside phosphotransferase" evidence="7">
    <location>
        <begin position="103"/>
        <end position="255"/>
    </location>
</feature>
<evidence type="ECO:0000256" key="1">
    <source>
        <dbReference type="ARBA" id="ARBA00004173"/>
    </source>
</evidence>
<evidence type="ECO:0000256" key="3">
    <source>
        <dbReference type="ARBA" id="ARBA00016197"/>
    </source>
</evidence>
<evidence type="ECO:0000259" key="7">
    <source>
        <dbReference type="Pfam" id="PF01636"/>
    </source>
</evidence>
<dbReference type="InterPro" id="IPR011009">
    <property type="entry name" value="Kinase-like_dom_sf"/>
</dbReference>
<dbReference type="OrthoDB" id="2831558at2759"/>
<reference evidence="8 9" key="1">
    <citation type="journal article" date="2016" name="Mol. Biol. Evol.">
        <title>Comparative Genomics of Early-Diverging Mushroom-Forming Fungi Provides Insights into the Origins of Lignocellulose Decay Capabilities.</title>
        <authorList>
            <person name="Nagy L.G."/>
            <person name="Riley R."/>
            <person name="Tritt A."/>
            <person name="Adam C."/>
            <person name="Daum C."/>
            <person name="Floudas D."/>
            <person name="Sun H."/>
            <person name="Yadav J.S."/>
            <person name="Pangilinan J."/>
            <person name="Larsson K.H."/>
            <person name="Matsuura K."/>
            <person name="Barry K."/>
            <person name="Labutti K."/>
            <person name="Kuo R."/>
            <person name="Ohm R.A."/>
            <person name="Bhattacharya S.S."/>
            <person name="Shirouzu T."/>
            <person name="Yoshinaga Y."/>
            <person name="Martin F.M."/>
            <person name="Grigoriev I.V."/>
            <person name="Hibbett D.S."/>
        </authorList>
    </citation>
    <scope>NUCLEOTIDE SEQUENCE [LARGE SCALE GENOMIC DNA]</scope>
    <source>
        <strain evidence="8 9">HHB14362 ss-1</strain>
    </source>
</reference>
<dbReference type="PANTHER" id="PTHR36091">
    <property type="entry name" value="ALTERED INHERITANCE OF MITOCHONDRIA PROTEIN 9, MITOCHONDRIAL"/>
    <property type="match status" value="1"/>
</dbReference>
<dbReference type="InParanoid" id="A0A165RU76"/>
<accession>A0A165RU76</accession>
<evidence type="ECO:0000256" key="6">
    <source>
        <dbReference type="ARBA" id="ARBA00031849"/>
    </source>
</evidence>
<dbReference type="SUPFAM" id="SSF56112">
    <property type="entry name" value="Protein kinase-like (PK-like)"/>
    <property type="match status" value="1"/>
</dbReference>
<dbReference type="STRING" id="1314782.A0A165RU76"/>
<dbReference type="GO" id="GO:0005739">
    <property type="term" value="C:mitochondrion"/>
    <property type="evidence" value="ECO:0007669"/>
    <property type="project" value="UniProtKB-SubCell"/>
</dbReference>
<evidence type="ECO:0000313" key="9">
    <source>
        <dbReference type="Proteomes" id="UP000076761"/>
    </source>
</evidence>
<keyword evidence="4" id="KW-0809">Transit peptide</keyword>
<dbReference type="InterPro" id="IPR051035">
    <property type="entry name" value="Mito_inheritance_9"/>
</dbReference>
<evidence type="ECO:0000256" key="2">
    <source>
        <dbReference type="ARBA" id="ARBA00005543"/>
    </source>
</evidence>
<dbReference type="EMBL" id="KV425579">
    <property type="protein sequence ID" value="KZT24276.1"/>
    <property type="molecule type" value="Genomic_DNA"/>
</dbReference>